<gene>
    <name evidence="7" type="ORF">ACG04Q_00165</name>
</gene>
<evidence type="ECO:0000256" key="5">
    <source>
        <dbReference type="ARBA" id="ARBA00023136"/>
    </source>
</evidence>
<feature type="transmembrane region" description="Helical" evidence="6">
    <location>
        <begin position="117"/>
        <end position="135"/>
    </location>
</feature>
<keyword evidence="5 6" id="KW-0472">Membrane</keyword>
<sequence length="320" mass="32290">MKHAAIVLVALLLLNAALNPGFIDLRWQDGHVYGALIDIANRAAPLMVVAMGMTLVIAVRGIDISVGAVVAITAAVSAHLINDSGSLALAIAAGLGAAAVCGLFNGLLVVAGGIQPIIATLILMVAGRGIAQLVTDGQVLTIDDAGYAFLGAGFLLGLPFAPWLALALALLLGALKHRTALGLFLQAAGANPAAARLAGVNAAALLLAVYVACGLCAGLGGLMIAANIRSADANNAGLMLELDAILAVVLGGTSLLGGRFSLRGSLLGALIIQTLTTSIYALGIAPEVTLVVKAIVVFAVSISQSPKWRSVRLPRRRRAA</sequence>
<evidence type="ECO:0000313" key="8">
    <source>
        <dbReference type="Proteomes" id="UP001606302"/>
    </source>
</evidence>
<evidence type="ECO:0000256" key="6">
    <source>
        <dbReference type="SAM" id="Phobius"/>
    </source>
</evidence>
<name>A0ABW7GDN1_9BURK</name>
<dbReference type="PANTHER" id="PTHR32196:SF19">
    <property type="entry name" value="GALACTOFURANOSE TRANSPORTER PERMEASE PROTEIN YTFT"/>
    <property type="match status" value="1"/>
</dbReference>
<comment type="subcellular location">
    <subcellularLocation>
        <location evidence="1">Cell membrane</location>
        <topology evidence="1">Multi-pass membrane protein</topology>
    </subcellularLocation>
</comment>
<reference evidence="7 8" key="1">
    <citation type="submission" date="2024-08" db="EMBL/GenBank/DDBJ databases">
        <authorList>
            <person name="Lu H."/>
        </authorList>
    </citation>
    <scope>NUCLEOTIDE SEQUENCE [LARGE SCALE GENOMIC DNA]</scope>
    <source>
        <strain evidence="7 8">DXS20W</strain>
    </source>
</reference>
<feature type="transmembrane region" description="Helical" evidence="6">
    <location>
        <begin position="278"/>
        <end position="302"/>
    </location>
</feature>
<dbReference type="CDD" id="cd06579">
    <property type="entry name" value="TM_PBP1_transp_AraH_like"/>
    <property type="match status" value="1"/>
</dbReference>
<comment type="caution">
    <text evidence="7">The sequence shown here is derived from an EMBL/GenBank/DDBJ whole genome shotgun (WGS) entry which is preliminary data.</text>
</comment>
<evidence type="ECO:0000313" key="7">
    <source>
        <dbReference type="EMBL" id="MFG6459960.1"/>
    </source>
</evidence>
<feature type="transmembrane region" description="Helical" evidence="6">
    <location>
        <begin position="147"/>
        <end position="172"/>
    </location>
</feature>
<keyword evidence="8" id="KW-1185">Reference proteome</keyword>
<dbReference type="PANTHER" id="PTHR32196">
    <property type="entry name" value="ABC TRANSPORTER PERMEASE PROTEIN YPHD-RELATED-RELATED"/>
    <property type="match status" value="1"/>
</dbReference>
<feature type="transmembrane region" description="Helical" evidence="6">
    <location>
        <begin position="204"/>
        <end position="226"/>
    </location>
</feature>
<feature type="transmembrane region" description="Helical" evidence="6">
    <location>
        <begin position="238"/>
        <end position="258"/>
    </location>
</feature>
<feature type="transmembrane region" description="Helical" evidence="6">
    <location>
        <begin position="87"/>
        <end position="110"/>
    </location>
</feature>
<keyword evidence="3 6" id="KW-0812">Transmembrane</keyword>
<dbReference type="Pfam" id="PF02653">
    <property type="entry name" value="BPD_transp_2"/>
    <property type="match status" value="1"/>
</dbReference>
<evidence type="ECO:0000256" key="1">
    <source>
        <dbReference type="ARBA" id="ARBA00004651"/>
    </source>
</evidence>
<proteinExistence type="predicted"/>
<dbReference type="Proteomes" id="UP001606302">
    <property type="component" value="Unassembled WGS sequence"/>
</dbReference>
<evidence type="ECO:0000256" key="3">
    <source>
        <dbReference type="ARBA" id="ARBA00022692"/>
    </source>
</evidence>
<dbReference type="EMBL" id="JBIGHX010000001">
    <property type="protein sequence ID" value="MFG6459960.1"/>
    <property type="molecule type" value="Genomic_DNA"/>
</dbReference>
<keyword evidence="4 6" id="KW-1133">Transmembrane helix</keyword>
<evidence type="ECO:0000256" key="4">
    <source>
        <dbReference type="ARBA" id="ARBA00022989"/>
    </source>
</evidence>
<evidence type="ECO:0000256" key="2">
    <source>
        <dbReference type="ARBA" id="ARBA00022475"/>
    </source>
</evidence>
<accession>A0ABW7GDN1</accession>
<protein>
    <submittedName>
        <fullName evidence="7">ABC transporter permease</fullName>
    </submittedName>
</protein>
<keyword evidence="2" id="KW-1003">Cell membrane</keyword>
<organism evidence="7 8">
    <name type="scientific">Pelomonas lactea</name>
    <dbReference type="NCBI Taxonomy" id="3299030"/>
    <lineage>
        <taxon>Bacteria</taxon>
        <taxon>Pseudomonadati</taxon>
        <taxon>Pseudomonadota</taxon>
        <taxon>Betaproteobacteria</taxon>
        <taxon>Burkholderiales</taxon>
        <taxon>Sphaerotilaceae</taxon>
        <taxon>Roseateles</taxon>
    </lineage>
</organism>
<dbReference type="RefSeq" id="WP_394508756.1">
    <property type="nucleotide sequence ID" value="NZ_JBIGHX010000001.1"/>
</dbReference>
<dbReference type="InterPro" id="IPR001851">
    <property type="entry name" value="ABC_transp_permease"/>
</dbReference>
<feature type="transmembrane region" description="Helical" evidence="6">
    <location>
        <begin position="64"/>
        <end position="81"/>
    </location>
</feature>